<feature type="region of interest" description="Disordered" evidence="2">
    <location>
        <begin position="1"/>
        <end position="29"/>
    </location>
</feature>
<dbReference type="InParanoid" id="E4X5E3"/>
<evidence type="ECO:0000313" key="4">
    <source>
        <dbReference type="Proteomes" id="UP000001307"/>
    </source>
</evidence>
<keyword evidence="4" id="KW-1185">Reference proteome</keyword>
<name>E4X5E3_OIKDI</name>
<keyword evidence="1" id="KW-0175">Coiled coil</keyword>
<reference evidence="3" key="1">
    <citation type="journal article" date="2010" name="Science">
        <title>Plasticity of animal genome architecture unmasked by rapid evolution of a pelagic tunicate.</title>
        <authorList>
            <person name="Denoeud F."/>
            <person name="Henriet S."/>
            <person name="Mungpakdee S."/>
            <person name="Aury J.M."/>
            <person name="Da Silva C."/>
            <person name="Brinkmann H."/>
            <person name="Mikhaleva J."/>
            <person name="Olsen L.C."/>
            <person name="Jubin C."/>
            <person name="Canestro C."/>
            <person name="Bouquet J.M."/>
            <person name="Danks G."/>
            <person name="Poulain J."/>
            <person name="Campsteijn C."/>
            <person name="Adamski M."/>
            <person name="Cross I."/>
            <person name="Yadetie F."/>
            <person name="Muffato M."/>
            <person name="Louis A."/>
            <person name="Butcher S."/>
            <person name="Tsagkogeorga G."/>
            <person name="Konrad A."/>
            <person name="Singh S."/>
            <person name="Jensen M.F."/>
            <person name="Cong E.H."/>
            <person name="Eikeseth-Otteraa H."/>
            <person name="Noel B."/>
            <person name="Anthouard V."/>
            <person name="Porcel B.M."/>
            <person name="Kachouri-Lafond R."/>
            <person name="Nishino A."/>
            <person name="Ugolini M."/>
            <person name="Chourrout P."/>
            <person name="Nishida H."/>
            <person name="Aasland R."/>
            <person name="Huzurbazar S."/>
            <person name="Westhof E."/>
            <person name="Delsuc F."/>
            <person name="Lehrach H."/>
            <person name="Reinhardt R."/>
            <person name="Weissenbach J."/>
            <person name="Roy S.W."/>
            <person name="Artiguenave F."/>
            <person name="Postlethwait J.H."/>
            <person name="Manak J.R."/>
            <person name="Thompson E.M."/>
            <person name="Jaillon O."/>
            <person name="Du Pasquier L."/>
            <person name="Boudinot P."/>
            <person name="Liberles D.A."/>
            <person name="Volff J.N."/>
            <person name="Philippe H."/>
            <person name="Lenhard B."/>
            <person name="Roest Crollius H."/>
            <person name="Wincker P."/>
            <person name="Chourrout D."/>
        </authorList>
    </citation>
    <scope>NUCLEOTIDE SEQUENCE [LARGE SCALE GENOMIC DNA]</scope>
</reference>
<proteinExistence type="predicted"/>
<evidence type="ECO:0000313" key="3">
    <source>
        <dbReference type="EMBL" id="CBY18512.1"/>
    </source>
</evidence>
<dbReference type="EMBL" id="FN653025">
    <property type="protein sequence ID" value="CBY18512.1"/>
    <property type="molecule type" value="Genomic_DNA"/>
</dbReference>
<accession>E4X5E3</accession>
<protein>
    <submittedName>
        <fullName evidence="3">Uncharacterized protein</fullName>
    </submittedName>
</protein>
<dbReference type="Proteomes" id="UP000001307">
    <property type="component" value="Unassembled WGS sequence"/>
</dbReference>
<evidence type="ECO:0000256" key="2">
    <source>
        <dbReference type="SAM" id="MobiDB-lite"/>
    </source>
</evidence>
<feature type="coiled-coil region" evidence="1">
    <location>
        <begin position="46"/>
        <end position="73"/>
    </location>
</feature>
<dbReference type="AlphaFoldDB" id="E4X5E3"/>
<sequence>MPRSKKSKSDKSSNISESTLGDYKNDPDALNLTTPQQNGCSCEHVVRRLQENVEILTDKVRKLEATKKCLLSEEEKVLMCKKNMLQLLDKMDNRYDDDSIEDDVILFLKALSAGERCVNIRIVYKISDHRHENLQMPGTDENIVTVFEHPVSINGWSVQFQSELDLEFQANNKETFNNGILTEEHISYCMILTTPEKKKLQFIAQDNSDMSNDRKDYKIVSLPTSRNYDEINTRGLKIFRNEIFYNETGTLTTLTNEWENGGQVRYITWTVINTEN</sequence>
<evidence type="ECO:0000256" key="1">
    <source>
        <dbReference type="SAM" id="Coils"/>
    </source>
</evidence>
<gene>
    <name evidence="3" type="ORF">GSOID_T00002376001</name>
</gene>
<organism evidence="3">
    <name type="scientific">Oikopleura dioica</name>
    <name type="common">Tunicate</name>
    <dbReference type="NCBI Taxonomy" id="34765"/>
    <lineage>
        <taxon>Eukaryota</taxon>
        <taxon>Metazoa</taxon>
        <taxon>Chordata</taxon>
        <taxon>Tunicata</taxon>
        <taxon>Appendicularia</taxon>
        <taxon>Copelata</taxon>
        <taxon>Oikopleuridae</taxon>
        <taxon>Oikopleura</taxon>
    </lineage>
</organism>